<evidence type="ECO:0008006" key="3">
    <source>
        <dbReference type="Google" id="ProtNLM"/>
    </source>
</evidence>
<dbReference type="STRING" id="1194090.SAMN05443144_1455"/>
<dbReference type="Proteomes" id="UP000184041">
    <property type="component" value="Unassembled WGS sequence"/>
</dbReference>
<dbReference type="RefSeq" id="WP_073068665.1">
    <property type="nucleotide sequence ID" value="NZ_FQUS01000045.1"/>
</dbReference>
<evidence type="ECO:0000313" key="2">
    <source>
        <dbReference type="Proteomes" id="UP000184041"/>
    </source>
</evidence>
<dbReference type="OrthoDB" id="122670at2"/>
<dbReference type="Pfam" id="PF13711">
    <property type="entry name" value="DUF4160"/>
    <property type="match status" value="1"/>
</dbReference>
<accession>A0A1M5LT03</accession>
<dbReference type="EMBL" id="FQUS01000045">
    <property type="protein sequence ID" value="SHG68262.1"/>
    <property type="molecule type" value="Genomic_DNA"/>
</dbReference>
<keyword evidence="2" id="KW-1185">Reference proteome</keyword>
<protein>
    <recommendedName>
        <fullName evidence="3">DUF4160 domain-containing protein</fullName>
    </recommendedName>
</protein>
<proteinExistence type="predicted"/>
<organism evidence="1 2">
    <name type="scientific">Fodinibius roseus</name>
    <dbReference type="NCBI Taxonomy" id="1194090"/>
    <lineage>
        <taxon>Bacteria</taxon>
        <taxon>Pseudomonadati</taxon>
        <taxon>Balneolota</taxon>
        <taxon>Balneolia</taxon>
        <taxon>Balneolales</taxon>
        <taxon>Balneolaceae</taxon>
        <taxon>Fodinibius</taxon>
    </lineage>
</organism>
<sequence length="79" mass="9313">MPTALRIDGYRFFFFSNEGNEPVHIHVESGDGYCKYWINPVSLAYSTGYDSVELNKIRKIIEQHSNQIEEKWNEHFSKT</sequence>
<gene>
    <name evidence="1" type="ORF">SAMN05443144_1455</name>
</gene>
<dbReference type="AlphaFoldDB" id="A0A1M5LT03"/>
<name>A0A1M5LT03_9BACT</name>
<reference evidence="1 2" key="1">
    <citation type="submission" date="2016-11" db="EMBL/GenBank/DDBJ databases">
        <authorList>
            <person name="Jaros S."/>
            <person name="Januszkiewicz K."/>
            <person name="Wedrychowicz H."/>
        </authorList>
    </citation>
    <scope>NUCLEOTIDE SEQUENCE [LARGE SCALE GENOMIC DNA]</scope>
    <source>
        <strain evidence="1 2">DSM 21986</strain>
    </source>
</reference>
<evidence type="ECO:0000313" key="1">
    <source>
        <dbReference type="EMBL" id="SHG68262.1"/>
    </source>
</evidence>
<dbReference type="InterPro" id="IPR025427">
    <property type="entry name" value="DUF4160"/>
</dbReference>